<dbReference type="GO" id="GO:0000162">
    <property type="term" value="P:L-tryptophan biosynthetic process"/>
    <property type="evidence" value="ECO:0007669"/>
    <property type="project" value="TreeGrafter"/>
</dbReference>
<feature type="domain" description="Anthranilate synthase component I N-terminal" evidence="2">
    <location>
        <begin position="2"/>
        <end position="115"/>
    </location>
</feature>
<dbReference type="AlphaFoldDB" id="A0A443PN04"/>
<dbReference type="InterPro" id="IPR015890">
    <property type="entry name" value="Chorismate_C"/>
</dbReference>
<dbReference type="Proteomes" id="UP000283530">
    <property type="component" value="Unassembled WGS sequence"/>
</dbReference>
<evidence type="ECO:0000259" key="1">
    <source>
        <dbReference type="Pfam" id="PF00425"/>
    </source>
</evidence>
<dbReference type="Gene3D" id="3.60.120.10">
    <property type="entry name" value="Anthranilate synthase"/>
    <property type="match status" value="1"/>
</dbReference>
<keyword evidence="4" id="KW-1185">Reference proteome</keyword>
<feature type="domain" description="Chorismate-utilising enzyme C-terminal" evidence="1">
    <location>
        <begin position="178"/>
        <end position="253"/>
    </location>
</feature>
<protein>
    <submittedName>
        <fullName evidence="3">Anthranilate synthase component I</fullName>
    </submittedName>
</protein>
<gene>
    <name evidence="3" type="ORF">CKAN_02132600</name>
</gene>
<dbReference type="PANTHER" id="PTHR11236">
    <property type="entry name" value="AMINOBENZOATE/ANTHRANILATE SYNTHASE"/>
    <property type="match status" value="1"/>
</dbReference>
<dbReference type="Pfam" id="PF00425">
    <property type="entry name" value="Chorismate_bind"/>
    <property type="match status" value="1"/>
</dbReference>
<accession>A0A443PN04</accession>
<dbReference type="InterPro" id="IPR006805">
    <property type="entry name" value="Anth_synth_I_N"/>
</dbReference>
<dbReference type="InterPro" id="IPR005801">
    <property type="entry name" value="ADC_synthase"/>
</dbReference>
<dbReference type="SUPFAM" id="SSF56322">
    <property type="entry name" value="ADC synthase"/>
    <property type="match status" value="1"/>
</dbReference>
<dbReference type="STRING" id="337451.A0A443PN04"/>
<comment type="caution">
    <text evidence="3">The sequence shown here is derived from an EMBL/GenBank/DDBJ whole genome shotgun (WGS) entry which is preliminary data.</text>
</comment>
<dbReference type="Pfam" id="PF04715">
    <property type="entry name" value="Anth_synt_I_N"/>
    <property type="match status" value="1"/>
</dbReference>
<reference evidence="3 4" key="1">
    <citation type="journal article" date="2019" name="Nat. Plants">
        <title>Stout camphor tree genome fills gaps in understanding of flowering plant genome evolution.</title>
        <authorList>
            <person name="Chaw S.M."/>
            <person name="Liu Y.C."/>
            <person name="Wu Y.W."/>
            <person name="Wang H.Y."/>
            <person name="Lin C.I."/>
            <person name="Wu C.S."/>
            <person name="Ke H.M."/>
            <person name="Chang L.Y."/>
            <person name="Hsu C.Y."/>
            <person name="Yang H.T."/>
            <person name="Sudianto E."/>
            <person name="Hsu M.H."/>
            <person name="Wu K.P."/>
            <person name="Wang L.N."/>
            <person name="Leebens-Mack J.H."/>
            <person name="Tsai I.J."/>
        </authorList>
    </citation>
    <scope>NUCLEOTIDE SEQUENCE [LARGE SCALE GENOMIC DNA]</scope>
    <source>
        <strain evidence="4">cv. Chaw 1501</strain>
        <tissue evidence="3">Young leaves</tissue>
    </source>
</reference>
<dbReference type="OrthoDB" id="1865897at2759"/>
<evidence type="ECO:0000313" key="4">
    <source>
        <dbReference type="Proteomes" id="UP000283530"/>
    </source>
</evidence>
<proteinExistence type="predicted"/>
<dbReference type="PANTHER" id="PTHR11236:SF9">
    <property type="entry name" value="ANTHRANILATE SYNTHASE COMPONENT 1"/>
    <property type="match status" value="1"/>
</dbReference>
<evidence type="ECO:0000313" key="3">
    <source>
        <dbReference type="EMBL" id="RWR92125.1"/>
    </source>
</evidence>
<sequence length="258" mass="29284">MSVVGAQPSMEIVAKENVVTIMDHEEGKRVEEFVEDPMGVPRRIMEDWSPQIIDELPDAFCGGWVGYFSYDTVRYVEKKKLLFSSAPEDDRNLPDVHLGLYDDVIVFDHVEKKAYAIHWVRLEKYSSVDEAYNDGMNRLEILLSRIQNIEPPRLAAGSVELSTRLFGSSLKGSSSMTSEAYKDAVLQAKEHILSGDIFQIVLSQRFERRTFADPFEVYRALRVVNPSPYMTYLQARGCILVASSPEILTRAKKVNLSP</sequence>
<dbReference type="EMBL" id="QPKB01000009">
    <property type="protein sequence ID" value="RWR92125.1"/>
    <property type="molecule type" value="Genomic_DNA"/>
</dbReference>
<organism evidence="3 4">
    <name type="scientific">Cinnamomum micranthum f. kanehirae</name>
    <dbReference type="NCBI Taxonomy" id="337451"/>
    <lineage>
        <taxon>Eukaryota</taxon>
        <taxon>Viridiplantae</taxon>
        <taxon>Streptophyta</taxon>
        <taxon>Embryophyta</taxon>
        <taxon>Tracheophyta</taxon>
        <taxon>Spermatophyta</taxon>
        <taxon>Magnoliopsida</taxon>
        <taxon>Magnoliidae</taxon>
        <taxon>Laurales</taxon>
        <taxon>Lauraceae</taxon>
        <taxon>Cinnamomum</taxon>
    </lineage>
</organism>
<name>A0A443PN04_9MAGN</name>
<evidence type="ECO:0000259" key="2">
    <source>
        <dbReference type="Pfam" id="PF04715"/>
    </source>
</evidence>
<dbReference type="InterPro" id="IPR019999">
    <property type="entry name" value="Anth_synth_I-like"/>
</dbReference>